<dbReference type="InterPro" id="IPR041542">
    <property type="entry name" value="GH43_C2"/>
</dbReference>
<feature type="non-terminal residue" evidence="2">
    <location>
        <position position="1"/>
    </location>
</feature>
<feature type="domain" description="Beta-xylosidase C-terminal Concanavalin A-like" evidence="1">
    <location>
        <begin position="6"/>
        <end position="72"/>
    </location>
</feature>
<comment type="caution">
    <text evidence="2">The sequence shown here is derived from an EMBL/GenBank/DDBJ whole genome shotgun (WGS) entry which is preliminary data.</text>
</comment>
<dbReference type="HOGENOM" id="CLU_2676626_0_0_10"/>
<dbReference type="GO" id="GO:0004553">
    <property type="term" value="F:hydrolase activity, hydrolyzing O-glycosyl compounds"/>
    <property type="evidence" value="ECO:0007669"/>
    <property type="project" value="UniProtKB-ARBA"/>
</dbReference>
<protein>
    <recommendedName>
        <fullName evidence="1">Beta-xylosidase C-terminal Concanavalin A-like domain-containing protein</fullName>
    </recommendedName>
</protein>
<dbReference type="EMBL" id="ACCH01000299">
    <property type="protein sequence ID" value="EEF88364.1"/>
    <property type="molecule type" value="Genomic_DNA"/>
</dbReference>
<dbReference type="SUPFAM" id="SSF49899">
    <property type="entry name" value="Concanavalin A-like lectins/glucanases"/>
    <property type="match status" value="1"/>
</dbReference>
<evidence type="ECO:0000259" key="1">
    <source>
        <dbReference type="Pfam" id="PF17851"/>
    </source>
</evidence>
<dbReference type="AlphaFoldDB" id="E2NI97"/>
<proteinExistence type="predicted"/>
<dbReference type="GO" id="GO:0005975">
    <property type="term" value="P:carbohydrate metabolic process"/>
    <property type="evidence" value="ECO:0007669"/>
    <property type="project" value="UniProtKB-ARBA"/>
</dbReference>
<accession>E2NI97</accession>
<dbReference type="Proteomes" id="UP000003711">
    <property type="component" value="Unassembled WGS sequence"/>
</dbReference>
<evidence type="ECO:0000313" key="3">
    <source>
        <dbReference type="Proteomes" id="UP000003711"/>
    </source>
</evidence>
<dbReference type="Gene3D" id="2.60.120.200">
    <property type="match status" value="1"/>
</dbReference>
<organism evidence="2 3">
    <name type="scientific">Bacteroides cellulosilyticus DSM 14838</name>
    <dbReference type="NCBI Taxonomy" id="537012"/>
    <lineage>
        <taxon>Bacteria</taxon>
        <taxon>Pseudomonadati</taxon>
        <taxon>Bacteroidota</taxon>
        <taxon>Bacteroidia</taxon>
        <taxon>Bacteroidales</taxon>
        <taxon>Bacteroidaceae</taxon>
        <taxon>Bacteroides</taxon>
    </lineage>
</organism>
<evidence type="ECO:0000313" key="2">
    <source>
        <dbReference type="EMBL" id="EEF88364.1"/>
    </source>
</evidence>
<gene>
    <name evidence="2" type="ORF">BACCELL_04030</name>
</gene>
<reference evidence="2 3" key="1">
    <citation type="submission" date="2008-12" db="EMBL/GenBank/DDBJ databases">
        <authorList>
            <person name="Fulton L."/>
            <person name="Clifton S."/>
            <person name="Fulton B."/>
            <person name="Xu J."/>
            <person name="Minx P."/>
            <person name="Pepin K.H."/>
            <person name="Johnson M."/>
            <person name="Bhonagiri V."/>
            <person name="Nash W.E."/>
            <person name="Mardis E.R."/>
            <person name="Wilson R.K."/>
        </authorList>
    </citation>
    <scope>NUCLEOTIDE SEQUENCE [LARGE SCALE GENOMIC DNA]</scope>
    <source>
        <strain evidence="2 3">DSM 14838</strain>
    </source>
</reference>
<dbReference type="InterPro" id="IPR013320">
    <property type="entry name" value="ConA-like_dom_sf"/>
</dbReference>
<reference evidence="2 3" key="2">
    <citation type="submission" date="2009-01" db="EMBL/GenBank/DDBJ databases">
        <title>Draft genome sequence of Bacteroides cellulosilyticus (DSM 14838).</title>
        <authorList>
            <person name="Sudarsanam P."/>
            <person name="Ley R."/>
            <person name="Guruge J."/>
            <person name="Turnbaugh P.J."/>
            <person name="Mahowald M."/>
            <person name="Liep D."/>
            <person name="Gordon J."/>
        </authorList>
    </citation>
    <scope>NUCLEOTIDE SEQUENCE [LARGE SCALE GENOMIC DNA]</scope>
    <source>
        <strain evidence="2 3">DSM 14838</strain>
    </source>
</reference>
<sequence>LPNYERDIYLRAKIEKGGICHFYYSLDGKKYKAIGMPFTARQGKWIGAKVGLFSTTPYGKERGWVDADWFHIDK</sequence>
<name>E2NI97_9BACE</name>
<dbReference type="Pfam" id="PF17851">
    <property type="entry name" value="GH43_C2"/>
    <property type="match status" value="1"/>
</dbReference>